<dbReference type="AlphaFoldDB" id="A0A420HA63"/>
<accession>A0A420HA63</accession>
<dbReference type="STRING" id="212602.A0A420HA63"/>
<reference evidence="1 2" key="1">
    <citation type="journal article" date="2018" name="BMC Genomics">
        <title>Comparative genome analyses reveal sequence features reflecting distinct modes of host-adaptation between dicot and monocot powdery mildew.</title>
        <authorList>
            <person name="Wu Y."/>
            <person name="Ma X."/>
            <person name="Pan Z."/>
            <person name="Kale S.D."/>
            <person name="Song Y."/>
            <person name="King H."/>
            <person name="Zhang Q."/>
            <person name="Presley C."/>
            <person name="Deng X."/>
            <person name="Wei C.I."/>
            <person name="Xiao S."/>
        </authorList>
    </citation>
    <scope>NUCLEOTIDE SEQUENCE [LARGE SCALE GENOMIC DNA]</scope>
    <source>
        <strain evidence="1">UMSG2</strain>
    </source>
</reference>
<evidence type="ECO:0000313" key="2">
    <source>
        <dbReference type="Proteomes" id="UP000286134"/>
    </source>
</evidence>
<sequence length="83" mass="9905">MLLHLSNKFRPSDQARRQEIIQKWNVLKSSPSNRMILPWLDDWESVFEEAKEMRLSLVESPQAQYDFLFAARPLNESWVTKNL</sequence>
<evidence type="ECO:0000313" key="1">
    <source>
        <dbReference type="EMBL" id="RKF54326.1"/>
    </source>
</evidence>
<proteinExistence type="predicted"/>
<gene>
    <name evidence="1" type="ORF">OnM2_098041</name>
</gene>
<keyword evidence="2" id="KW-1185">Reference proteome</keyword>
<dbReference type="Proteomes" id="UP000286134">
    <property type="component" value="Unassembled WGS sequence"/>
</dbReference>
<name>A0A420HA63_9PEZI</name>
<protein>
    <submittedName>
        <fullName evidence="1">Uncharacterized protein</fullName>
    </submittedName>
</protein>
<feature type="non-terminal residue" evidence="1">
    <location>
        <position position="83"/>
    </location>
</feature>
<dbReference type="EMBL" id="MCFK01009875">
    <property type="protein sequence ID" value="RKF54326.1"/>
    <property type="molecule type" value="Genomic_DNA"/>
</dbReference>
<comment type="caution">
    <text evidence="1">The sequence shown here is derived from an EMBL/GenBank/DDBJ whole genome shotgun (WGS) entry which is preliminary data.</text>
</comment>
<dbReference type="OrthoDB" id="3595805at2759"/>
<organism evidence="1 2">
    <name type="scientific">Erysiphe neolycopersici</name>
    <dbReference type="NCBI Taxonomy" id="212602"/>
    <lineage>
        <taxon>Eukaryota</taxon>
        <taxon>Fungi</taxon>
        <taxon>Dikarya</taxon>
        <taxon>Ascomycota</taxon>
        <taxon>Pezizomycotina</taxon>
        <taxon>Leotiomycetes</taxon>
        <taxon>Erysiphales</taxon>
        <taxon>Erysiphaceae</taxon>
        <taxon>Erysiphe</taxon>
    </lineage>
</organism>